<comment type="caution">
    <text evidence="2">The sequence shown here is derived from an EMBL/GenBank/DDBJ whole genome shotgun (WGS) entry which is preliminary data.</text>
</comment>
<sequence length="227" mass="24882">MYAWARVRGSGHVHDRPSLAYRLDNGILAASQKGARKTKSSARNTRKHSEIAGELDGKPQKACTSNGRFRHNQASSPERVANVGMLESTKGQGGQCPCREQDMVLFIHSSPSFRVSASWDIIKTPVLPSGFLRRPSTGGRAEYKWPQQFATYSILNDAALIAGSIYPGIKLPPPMPESQSKAWNLTTRQYLASSLSRKSPSSQQTISRIRLSVNITSRQATQALNSA</sequence>
<keyword evidence="3" id="KW-1185">Reference proteome</keyword>
<feature type="compositionally biased region" description="Basic and acidic residues" evidence="1">
    <location>
        <begin position="47"/>
        <end position="59"/>
    </location>
</feature>
<feature type="compositionally biased region" description="Polar residues" evidence="1">
    <location>
        <begin position="62"/>
        <end position="76"/>
    </location>
</feature>
<name>A0AAD7HP38_9AGAR</name>
<evidence type="ECO:0000313" key="3">
    <source>
        <dbReference type="Proteomes" id="UP001215598"/>
    </source>
</evidence>
<dbReference type="Proteomes" id="UP001215598">
    <property type="component" value="Unassembled WGS sequence"/>
</dbReference>
<gene>
    <name evidence="2" type="ORF">B0H16DRAFT_1698610</name>
</gene>
<evidence type="ECO:0000313" key="2">
    <source>
        <dbReference type="EMBL" id="KAJ7724549.1"/>
    </source>
</evidence>
<evidence type="ECO:0000256" key="1">
    <source>
        <dbReference type="SAM" id="MobiDB-lite"/>
    </source>
</evidence>
<dbReference type="AlphaFoldDB" id="A0AAD7HP38"/>
<reference evidence="2" key="1">
    <citation type="submission" date="2023-03" db="EMBL/GenBank/DDBJ databases">
        <title>Massive genome expansion in bonnet fungi (Mycena s.s.) driven by repeated elements and novel gene families across ecological guilds.</title>
        <authorList>
            <consortium name="Lawrence Berkeley National Laboratory"/>
            <person name="Harder C.B."/>
            <person name="Miyauchi S."/>
            <person name="Viragh M."/>
            <person name="Kuo A."/>
            <person name="Thoen E."/>
            <person name="Andreopoulos B."/>
            <person name="Lu D."/>
            <person name="Skrede I."/>
            <person name="Drula E."/>
            <person name="Henrissat B."/>
            <person name="Morin E."/>
            <person name="Kohler A."/>
            <person name="Barry K."/>
            <person name="LaButti K."/>
            <person name="Morin E."/>
            <person name="Salamov A."/>
            <person name="Lipzen A."/>
            <person name="Mereny Z."/>
            <person name="Hegedus B."/>
            <person name="Baldrian P."/>
            <person name="Stursova M."/>
            <person name="Weitz H."/>
            <person name="Taylor A."/>
            <person name="Grigoriev I.V."/>
            <person name="Nagy L.G."/>
            <person name="Martin F."/>
            <person name="Kauserud H."/>
        </authorList>
    </citation>
    <scope>NUCLEOTIDE SEQUENCE</scope>
    <source>
        <strain evidence="2">CBHHK182m</strain>
    </source>
</reference>
<dbReference type="EMBL" id="JARKIB010000201">
    <property type="protein sequence ID" value="KAJ7724549.1"/>
    <property type="molecule type" value="Genomic_DNA"/>
</dbReference>
<feature type="compositionally biased region" description="Basic residues" evidence="1">
    <location>
        <begin position="34"/>
        <end position="46"/>
    </location>
</feature>
<protein>
    <submittedName>
        <fullName evidence="2">Uncharacterized protein</fullName>
    </submittedName>
</protein>
<feature type="region of interest" description="Disordered" evidence="1">
    <location>
        <begin position="32"/>
        <end position="76"/>
    </location>
</feature>
<organism evidence="2 3">
    <name type="scientific">Mycena metata</name>
    <dbReference type="NCBI Taxonomy" id="1033252"/>
    <lineage>
        <taxon>Eukaryota</taxon>
        <taxon>Fungi</taxon>
        <taxon>Dikarya</taxon>
        <taxon>Basidiomycota</taxon>
        <taxon>Agaricomycotina</taxon>
        <taxon>Agaricomycetes</taxon>
        <taxon>Agaricomycetidae</taxon>
        <taxon>Agaricales</taxon>
        <taxon>Marasmiineae</taxon>
        <taxon>Mycenaceae</taxon>
        <taxon>Mycena</taxon>
    </lineage>
</organism>
<accession>A0AAD7HP38</accession>
<proteinExistence type="predicted"/>